<name>A0A147KGW9_THECS</name>
<evidence type="ECO:0000313" key="2">
    <source>
        <dbReference type="EMBL" id="KUP96521.1"/>
    </source>
</evidence>
<proteinExistence type="predicted"/>
<dbReference type="Proteomes" id="UP000074382">
    <property type="component" value="Unassembled WGS sequence"/>
</dbReference>
<feature type="compositionally biased region" description="Low complexity" evidence="1">
    <location>
        <begin position="64"/>
        <end position="80"/>
    </location>
</feature>
<feature type="non-terminal residue" evidence="2">
    <location>
        <position position="91"/>
    </location>
</feature>
<dbReference type="EMBL" id="LGEM01000089">
    <property type="protein sequence ID" value="KUP96521.1"/>
    <property type="molecule type" value="Genomic_DNA"/>
</dbReference>
<keyword evidence="3" id="KW-1185">Reference proteome</keyword>
<reference evidence="3" key="1">
    <citation type="journal article" date="2017" name="Acta Aliment.">
        <title>Plant polysaccharide degrading enzyme system of Thermpbifida cellulosilytica TB100 revealed by de novo genome project data.</title>
        <authorList>
            <person name="Toth A."/>
            <person name="Baka E."/>
            <person name="Luzics S."/>
            <person name="Bata-Vidacs I."/>
            <person name="Nagy I."/>
            <person name="Balint B."/>
            <person name="Herceg R."/>
            <person name="Olasz F."/>
            <person name="Wilk T."/>
            <person name="Nagy T."/>
            <person name="Kriszt B."/>
            <person name="Nagy I."/>
            <person name="Kukolya J."/>
        </authorList>
    </citation>
    <scope>NUCLEOTIDE SEQUENCE [LARGE SCALE GENOMIC DNA]</scope>
    <source>
        <strain evidence="3">TB100</strain>
    </source>
</reference>
<accession>A0A147KGW9</accession>
<feature type="region of interest" description="Disordered" evidence="1">
    <location>
        <begin position="1"/>
        <end position="91"/>
    </location>
</feature>
<dbReference type="AlphaFoldDB" id="A0A147KGW9"/>
<dbReference type="PATRIC" id="fig|665004.4.peg.1172"/>
<evidence type="ECO:0000313" key="3">
    <source>
        <dbReference type="Proteomes" id="UP000074382"/>
    </source>
</evidence>
<sequence length="91" mass="9731">MAYEEHDGSEHLGARSPRSEHGDPALGSDTGGERYEESDEWFGDDDFDLDLIAPPPPYAQTSTPGSAAPFSPAPQPAAEQPRPDLPEADPL</sequence>
<gene>
    <name evidence="2" type="ORF">AC529_12295</name>
</gene>
<feature type="compositionally biased region" description="Acidic residues" evidence="1">
    <location>
        <begin position="36"/>
        <end position="49"/>
    </location>
</feature>
<protein>
    <submittedName>
        <fullName evidence="2">Uncharacterized protein</fullName>
    </submittedName>
</protein>
<feature type="compositionally biased region" description="Basic and acidic residues" evidence="1">
    <location>
        <begin position="1"/>
        <end position="23"/>
    </location>
</feature>
<comment type="caution">
    <text evidence="2">The sequence shown here is derived from an EMBL/GenBank/DDBJ whole genome shotgun (WGS) entry which is preliminary data.</text>
</comment>
<organism evidence="2 3">
    <name type="scientific">Thermobifida cellulosilytica TB100</name>
    <dbReference type="NCBI Taxonomy" id="665004"/>
    <lineage>
        <taxon>Bacteria</taxon>
        <taxon>Bacillati</taxon>
        <taxon>Actinomycetota</taxon>
        <taxon>Actinomycetes</taxon>
        <taxon>Streptosporangiales</taxon>
        <taxon>Nocardiopsidaceae</taxon>
        <taxon>Thermobifida</taxon>
    </lineage>
</organism>
<evidence type="ECO:0000256" key="1">
    <source>
        <dbReference type="SAM" id="MobiDB-lite"/>
    </source>
</evidence>